<name>A0ABP1DHR8_9APHY</name>
<reference evidence="2" key="1">
    <citation type="submission" date="2024-04" db="EMBL/GenBank/DDBJ databases">
        <authorList>
            <person name="Shaw F."/>
            <person name="Minotto A."/>
        </authorList>
    </citation>
    <scope>NUCLEOTIDE SEQUENCE [LARGE SCALE GENOMIC DNA]</scope>
</reference>
<sequence>MPFGPVDSKGTELYYEDSGVPATMPTNYKTIVILHGTLFNCGIFRPIIPFADENASRIILINQRDYRHSTPFNKDELKGLKSGDKDKQDGFVRDRVRELGNFLTWLIVQEDIPANRSGNVDGGGIALVGWSCGNCLILPFLALTEEVMDDNEQKDILRRYIRSVILYDPANVAMGIAVPPAVSGTTMTYDTFAPIVSSYCDHDPSLIDYLESPTMNKFTDDEQVYNALAYTPSSDPNPTSDRIPSELFSKITEPLEVFDRSMVPTVCLSPELYHNYCIRAIQGGAFPNVRVEVMVCSRTIAVVVFGVYKIQRMLLENQILKKMENRRQASFHVWRDFNHCAHWEEPEKFIRLLSGVI</sequence>
<protein>
    <recommendedName>
        <fullName evidence="3">AB hydrolase-1 domain-containing protein</fullName>
    </recommendedName>
</protein>
<dbReference type="SUPFAM" id="SSF53474">
    <property type="entry name" value="alpha/beta-Hydrolases"/>
    <property type="match status" value="1"/>
</dbReference>
<evidence type="ECO:0008006" key="3">
    <source>
        <dbReference type="Google" id="ProtNLM"/>
    </source>
</evidence>
<dbReference type="InterPro" id="IPR029058">
    <property type="entry name" value="AB_hydrolase_fold"/>
</dbReference>
<dbReference type="Gene3D" id="3.40.50.1820">
    <property type="entry name" value="alpha/beta hydrolase"/>
    <property type="match status" value="1"/>
</dbReference>
<gene>
    <name evidence="1" type="ORF">GFSPODELE1_LOCUS5899</name>
</gene>
<keyword evidence="2" id="KW-1185">Reference proteome</keyword>
<organism evidence="1 2">
    <name type="scientific">Somion occarium</name>
    <dbReference type="NCBI Taxonomy" id="3059160"/>
    <lineage>
        <taxon>Eukaryota</taxon>
        <taxon>Fungi</taxon>
        <taxon>Dikarya</taxon>
        <taxon>Basidiomycota</taxon>
        <taxon>Agaricomycotina</taxon>
        <taxon>Agaricomycetes</taxon>
        <taxon>Polyporales</taxon>
        <taxon>Cerrenaceae</taxon>
        <taxon>Somion</taxon>
    </lineage>
</organism>
<dbReference type="EMBL" id="OZ037947">
    <property type="protein sequence ID" value="CAL1706499.1"/>
    <property type="molecule type" value="Genomic_DNA"/>
</dbReference>
<evidence type="ECO:0000313" key="2">
    <source>
        <dbReference type="Proteomes" id="UP001497453"/>
    </source>
</evidence>
<accession>A0ABP1DHR8</accession>
<proteinExistence type="predicted"/>
<dbReference type="Proteomes" id="UP001497453">
    <property type="component" value="Chromosome 4"/>
</dbReference>
<evidence type="ECO:0000313" key="1">
    <source>
        <dbReference type="EMBL" id="CAL1706499.1"/>
    </source>
</evidence>